<keyword evidence="1" id="KW-0812">Transmembrane</keyword>
<evidence type="ECO:0000313" key="2">
    <source>
        <dbReference type="EMBL" id="SHE37196.1"/>
    </source>
</evidence>
<sequence length="95" mass="10842">MNNEELAKFIEKKLDDMGIVMEKLKLVDYMELLQSPWRLFWLNFIGGVYRGLGMAVGFTILGAIVIYFLQKLVTLNIPVIGNVIAQIVKIVQQNL</sequence>
<evidence type="ECO:0000256" key="1">
    <source>
        <dbReference type="SAM" id="Phobius"/>
    </source>
</evidence>
<feature type="transmembrane region" description="Helical" evidence="1">
    <location>
        <begin position="40"/>
        <end position="69"/>
    </location>
</feature>
<accession>A0A1M4SY91</accession>
<keyword evidence="1" id="KW-0472">Membrane</keyword>
<evidence type="ECO:0000313" key="3">
    <source>
        <dbReference type="Proteomes" id="UP000184088"/>
    </source>
</evidence>
<dbReference type="AlphaFoldDB" id="A0A1M4SY91"/>
<reference evidence="2 3" key="1">
    <citation type="submission" date="2016-11" db="EMBL/GenBank/DDBJ databases">
        <authorList>
            <person name="Jaros S."/>
            <person name="Januszkiewicz K."/>
            <person name="Wedrychowicz H."/>
        </authorList>
    </citation>
    <scope>NUCLEOTIDE SEQUENCE [LARGE SCALE GENOMIC DNA]</scope>
    <source>
        <strain evidence="2 3">DSM 17918</strain>
    </source>
</reference>
<protein>
    <submittedName>
        <fullName evidence="2">Uncharacterized protein</fullName>
    </submittedName>
</protein>
<dbReference type="Pfam" id="PF18910">
    <property type="entry name" value="DUF5665"/>
    <property type="match status" value="1"/>
</dbReference>
<gene>
    <name evidence="2" type="ORF">SAMN02746089_00161</name>
</gene>
<dbReference type="STRING" id="1121256.SAMN02746089_00161"/>
<name>A0A1M4SY91_9THEO</name>
<dbReference type="Proteomes" id="UP000184088">
    <property type="component" value="Unassembled WGS sequence"/>
</dbReference>
<keyword evidence="1" id="KW-1133">Transmembrane helix</keyword>
<organism evidence="2 3">
    <name type="scientific">Caldanaerobius fijiensis DSM 17918</name>
    <dbReference type="NCBI Taxonomy" id="1121256"/>
    <lineage>
        <taxon>Bacteria</taxon>
        <taxon>Bacillati</taxon>
        <taxon>Bacillota</taxon>
        <taxon>Clostridia</taxon>
        <taxon>Thermoanaerobacterales</taxon>
        <taxon>Thermoanaerobacteraceae</taxon>
        <taxon>Caldanaerobius</taxon>
    </lineage>
</organism>
<dbReference type="EMBL" id="FQVH01000001">
    <property type="protein sequence ID" value="SHE37196.1"/>
    <property type="molecule type" value="Genomic_DNA"/>
</dbReference>
<dbReference type="InterPro" id="IPR043723">
    <property type="entry name" value="DUF5665"/>
</dbReference>
<proteinExistence type="predicted"/>
<keyword evidence="3" id="KW-1185">Reference proteome</keyword>